<name>A0A1H1XS03_9GAMM</name>
<dbReference type="InterPro" id="IPR000073">
    <property type="entry name" value="AB_hydrolase_1"/>
</dbReference>
<dbReference type="STRING" id="487184.SAMN05216421_2935"/>
<evidence type="ECO:0000313" key="3">
    <source>
        <dbReference type="Proteomes" id="UP000243207"/>
    </source>
</evidence>
<protein>
    <submittedName>
        <fullName evidence="2">Pimeloyl-ACP methyl ester carboxylesterase</fullName>
    </submittedName>
</protein>
<evidence type="ECO:0000259" key="1">
    <source>
        <dbReference type="Pfam" id="PF12697"/>
    </source>
</evidence>
<evidence type="ECO:0000313" key="2">
    <source>
        <dbReference type="EMBL" id="SDT11649.1"/>
    </source>
</evidence>
<reference evidence="3" key="1">
    <citation type="submission" date="2016-10" db="EMBL/GenBank/DDBJ databases">
        <authorList>
            <person name="Varghese N."/>
            <person name="Submissions S."/>
        </authorList>
    </citation>
    <scope>NUCLEOTIDE SEQUENCE [LARGE SCALE GENOMIC DNA]</scope>
    <source>
        <strain evidence="3">NRRL B-51270</strain>
    </source>
</reference>
<dbReference type="InterPro" id="IPR029058">
    <property type="entry name" value="AB_hydrolase_fold"/>
</dbReference>
<dbReference type="EMBL" id="LT629736">
    <property type="protein sequence ID" value="SDT11649.1"/>
    <property type="molecule type" value="Genomic_DNA"/>
</dbReference>
<dbReference type="AlphaFoldDB" id="A0A1H1XS03"/>
<gene>
    <name evidence="2" type="ORF">SAMN05216421_2935</name>
</gene>
<dbReference type="RefSeq" id="WP_093396232.1">
    <property type="nucleotide sequence ID" value="NZ_LT629736.1"/>
</dbReference>
<dbReference type="SUPFAM" id="SSF53474">
    <property type="entry name" value="alpha/beta-Hydrolases"/>
    <property type="match status" value="1"/>
</dbReference>
<dbReference type="OrthoDB" id="5733028at2"/>
<sequence length="310" mass="35144">METLIGLIGLAIVVVVYLRQWLLKKDIPQQQTTSYRGELYQVGEACIARRTNTEARTTVVVVHGFVENFMYFTEHYDDPAIELIKLTCADYHVPVSQPTYTTANWARTPDYRAGTIAYDAAILNLALEHLVTTRQVRVHGHSRGGAVALEAARQRPDLFESVEVILEAPVLPQGKPYAQVPAIARWLFPFFLVAWQQQPISDRNRAVWGSLENPRKRELIWGFPFNGRHCSTLVTNIKDMNRWMAETGTDSYRCVQRGAIVVPARDRVLDPRAMLSSARQAENLQIIEVEECSHFVILDQPEAIPPLQHG</sequence>
<accession>A0A1H1XS03</accession>
<keyword evidence="3" id="KW-1185">Reference proteome</keyword>
<proteinExistence type="predicted"/>
<feature type="domain" description="AB hydrolase-1" evidence="1">
    <location>
        <begin position="59"/>
        <end position="303"/>
    </location>
</feature>
<dbReference type="Pfam" id="PF12697">
    <property type="entry name" value="Abhydrolase_6"/>
    <property type="match status" value="1"/>
</dbReference>
<dbReference type="Gene3D" id="3.40.50.1820">
    <property type="entry name" value="alpha/beta hydrolase"/>
    <property type="match status" value="1"/>
</dbReference>
<dbReference type="Proteomes" id="UP000243207">
    <property type="component" value="Chromosome I"/>
</dbReference>
<organism evidence="2 3">
    <name type="scientific">Halopseudomonas xinjiangensis</name>
    <dbReference type="NCBI Taxonomy" id="487184"/>
    <lineage>
        <taxon>Bacteria</taxon>
        <taxon>Pseudomonadati</taxon>
        <taxon>Pseudomonadota</taxon>
        <taxon>Gammaproteobacteria</taxon>
        <taxon>Pseudomonadales</taxon>
        <taxon>Pseudomonadaceae</taxon>
        <taxon>Halopseudomonas</taxon>
    </lineage>
</organism>